<dbReference type="PANTHER" id="PTHR47089">
    <property type="entry name" value="ABC TRANSPORTER, PERMEASE PROTEIN"/>
    <property type="match status" value="1"/>
</dbReference>
<dbReference type="PANTHER" id="PTHR47089:SF1">
    <property type="entry name" value="GUANOSINE ABC TRANSPORTER PERMEASE PROTEIN NUPP"/>
    <property type="match status" value="1"/>
</dbReference>
<accession>A0A7C3IKF1</accession>
<proteinExistence type="predicted"/>
<dbReference type="InterPro" id="IPR001851">
    <property type="entry name" value="ABC_transp_permease"/>
</dbReference>
<dbReference type="InterPro" id="IPR001484">
    <property type="entry name" value="Pyrokinin_CS"/>
</dbReference>
<feature type="transmembrane region" description="Helical" evidence="6">
    <location>
        <begin position="142"/>
        <end position="161"/>
    </location>
</feature>
<dbReference type="GO" id="GO:0005184">
    <property type="term" value="F:neuropeptide hormone activity"/>
    <property type="evidence" value="ECO:0007669"/>
    <property type="project" value="InterPro"/>
</dbReference>
<keyword evidence="5 6" id="KW-0472">Membrane</keyword>
<reference evidence="7" key="1">
    <citation type="journal article" date="2020" name="mSystems">
        <title>Genome- and Community-Level Interaction Insights into Carbon Utilization and Element Cycling Functions of Hydrothermarchaeota in Hydrothermal Sediment.</title>
        <authorList>
            <person name="Zhou Z."/>
            <person name="Liu Y."/>
            <person name="Xu W."/>
            <person name="Pan J."/>
            <person name="Luo Z.H."/>
            <person name="Li M."/>
        </authorList>
    </citation>
    <scope>NUCLEOTIDE SEQUENCE [LARGE SCALE GENOMIC DNA]</scope>
    <source>
        <strain evidence="7">SpSt-503</strain>
    </source>
</reference>
<keyword evidence="2" id="KW-1003">Cell membrane</keyword>
<dbReference type="EMBL" id="DSVL01000373">
    <property type="protein sequence ID" value="HFH30247.1"/>
    <property type="molecule type" value="Genomic_DNA"/>
</dbReference>
<feature type="transmembrane region" description="Helical" evidence="6">
    <location>
        <begin position="192"/>
        <end position="210"/>
    </location>
</feature>
<feature type="transmembrane region" description="Helical" evidence="6">
    <location>
        <begin position="112"/>
        <end position="133"/>
    </location>
</feature>
<evidence type="ECO:0000313" key="7">
    <source>
        <dbReference type="EMBL" id="HFH30247.1"/>
    </source>
</evidence>
<comment type="subcellular location">
    <subcellularLocation>
        <location evidence="1">Cell membrane</location>
        <topology evidence="1">Multi-pass membrane protein</topology>
    </subcellularLocation>
</comment>
<comment type="caution">
    <text evidence="7">The sequence shown here is derived from an EMBL/GenBank/DDBJ whole genome shotgun (WGS) entry which is preliminary data.</text>
</comment>
<feature type="transmembrane region" description="Helical" evidence="6">
    <location>
        <begin position="239"/>
        <end position="263"/>
    </location>
</feature>
<dbReference type="CDD" id="cd06580">
    <property type="entry name" value="TM_PBP1_transp_TpRbsC_like"/>
    <property type="match status" value="1"/>
</dbReference>
<evidence type="ECO:0000256" key="3">
    <source>
        <dbReference type="ARBA" id="ARBA00022692"/>
    </source>
</evidence>
<feature type="transmembrane region" description="Helical" evidence="6">
    <location>
        <begin position="12"/>
        <end position="33"/>
    </location>
</feature>
<protein>
    <submittedName>
        <fullName evidence="7">ABC transporter permease</fullName>
    </submittedName>
</protein>
<dbReference type="GO" id="GO:0022857">
    <property type="term" value="F:transmembrane transporter activity"/>
    <property type="evidence" value="ECO:0007669"/>
    <property type="project" value="InterPro"/>
</dbReference>
<gene>
    <name evidence="7" type="ORF">ENS59_12205</name>
</gene>
<evidence type="ECO:0000256" key="2">
    <source>
        <dbReference type="ARBA" id="ARBA00022475"/>
    </source>
</evidence>
<name>A0A7C3IKF1_9SPIR</name>
<evidence type="ECO:0000256" key="4">
    <source>
        <dbReference type="ARBA" id="ARBA00022989"/>
    </source>
</evidence>
<keyword evidence="3 6" id="KW-0812">Transmembrane</keyword>
<evidence type="ECO:0000256" key="6">
    <source>
        <dbReference type="SAM" id="Phobius"/>
    </source>
</evidence>
<feature type="transmembrane region" description="Helical" evidence="6">
    <location>
        <begin position="88"/>
        <end position="106"/>
    </location>
</feature>
<dbReference type="GO" id="GO:0007218">
    <property type="term" value="P:neuropeptide signaling pathway"/>
    <property type="evidence" value="ECO:0007669"/>
    <property type="project" value="InterPro"/>
</dbReference>
<sequence length="343" mass="35849">MKGVGKAQRSGMWGALFSLGSGMLLICLLILFTSDNPADTLRSFFLGPWSSPWFIGNTLDMVALLLVSALGVAVAFRGGTFNLGGEGQIYIGGLGATVVLLSFPSLSGTVALLLAALVSLVLGAFMGGLSGLLKRFARADELITSFLFSAALTPVADYLIAGPLRDKSGSLLASPRFATTRILPHLLPPSSLSVSLLWAIALVFLVFILMNRTESGYRFRVAGASPEFARFGGFPAPAYWGYAMTASGALHGLAGFFAVAGTYGLCHQGFSGGLGWSGIAVALIGRNEPLALFPAALMFAWLKAGSDGALLASGLQFETSAFVQAIILLLVTVRFVPRLGRSL</sequence>
<feature type="transmembrane region" description="Helical" evidence="6">
    <location>
        <begin position="53"/>
        <end position="76"/>
    </location>
</feature>
<evidence type="ECO:0000256" key="5">
    <source>
        <dbReference type="ARBA" id="ARBA00023136"/>
    </source>
</evidence>
<dbReference type="AlphaFoldDB" id="A0A7C3IKF1"/>
<dbReference type="PROSITE" id="PS00539">
    <property type="entry name" value="PYROKININ"/>
    <property type="match status" value="1"/>
</dbReference>
<dbReference type="Pfam" id="PF02653">
    <property type="entry name" value="BPD_transp_2"/>
    <property type="match status" value="1"/>
</dbReference>
<organism evidence="7">
    <name type="scientific">Gracilinema caldarium</name>
    <dbReference type="NCBI Taxonomy" id="215591"/>
    <lineage>
        <taxon>Bacteria</taxon>
        <taxon>Pseudomonadati</taxon>
        <taxon>Spirochaetota</taxon>
        <taxon>Spirochaetia</taxon>
        <taxon>Spirochaetales</taxon>
        <taxon>Breznakiellaceae</taxon>
        <taxon>Gracilinema</taxon>
    </lineage>
</organism>
<keyword evidence="4 6" id="KW-1133">Transmembrane helix</keyword>
<dbReference type="GO" id="GO:0005886">
    <property type="term" value="C:plasma membrane"/>
    <property type="evidence" value="ECO:0007669"/>
    <property type="project" value="UniProtKB-SubCell"/>
</dbReference>
<evidence type="ECO:0000256" key="1">
    <source>
        <dbReference type="ARBA" id="ARBA00004651"/>
    </source>
</evidence>